<comment type="caution">
    <text evidence="1">The sequence shown here is derived from an EMBL/GenBank/DDBJ whole genome shotgun (WGS) entry which is preliminary data.</text>
</comment>
<dbReference type="Proteomes" id="UP001153365">
    <property type="component" value="Unassembled WGS sequence"/>
</dbReference>
<sequence length="52" mass="5997">MRLEARRRKGLPRLVLKIKKSTPLKKKGERYEEVLELIPAPGDNVLPKKESS</sequence>
<evidence type="ECO:0000313" key="2">
    <source>
        <dbReference type="Proteomes" id="UP001153365"/>
    </source>
</evidence>
<keyword evidence="2" id="KW-1185">Reference proteome</keyword>
<dbReference type="EMBL" id="CALTRL010006140">
    <property type="protein sequence ID" value="CAH7689849.1"/>
    <property type="molecule type" value="Genomic_DNA"/>
</dbReference>
<name>A0AAV0BTS6_PHAPC</name>
<gene>
    <name evidence="1" type="ORF">PPACK8108_LOCUS25003</name>
</gene>
<dbReference type="AlphaFoldDB" id="A0AAV0BTS6"/>
<protein>
    <submittedName>
        <fullName evidence="1">Uncharacterized protein</fullName>
    </submittedName>
</protein>
<organism evidence="1 2">
    <name type="scientific">Phakopsora pachyrhizi</name>
    <name type="common">Asian soybean rust disease fungus</name>
    <dbReference type="NCBI Taxonomy" id="170000"/>
    <lineage>
        <taxon>Eukaryota</taxon>
        <taxon>Fungi</taxon>
        <taxon>Dikarya</taxon>
        <taxon>Basidiomycota</taxon>
        <taxon>Pucciniomycotina</taxon>
        <taxon>Pucciniomycetes</taxon>
        <taxon>Pucciniales</taxon>
        <taxon>Phakopsoraceae</taxon>
        <taxon>Phakopsora</taxon>
    </lineage>
</organism>
<accession>A0AAV0BTS6</accession>
<proteinExistence type="predicted"/>
<evidence type="ECO:0000313" key="1">
    <source>
        <dbReference type="EMBL" id="CAH7689849.1"/>
    </source>
</evidence>
<reference evidence="1" key="1">
    <citation type="submission" date="2022-06" db="EMBL/GenBank/DDBJ databases">
        <authorList>
            <consortium name="SYNGENTA / RWTH Aachen University"/>
        </authorList>
    </citation>
    <scope>NUCLEOTIDE SEQUENCE</scope>
</reference>